<comment type="caution">
    <text evidence="1">The sequence shown here is derived from an EMBL/GenBank/DDBJ whole genome shotgun (WGS) entry which is preliminary data.</text>
</comment>
<organism evidence="1 2">
    <name type="scientific">Ilyodon furcidens</name>
    <name type="common">goldbreast splitfin</name>
    <dbReference type="NCBI Taxonomy" id="33524"/>
    <lineage>
        <taxon>Eukaryota</taxon>
        <taxon>Metazoa</taxon>
        <taxon>Chordata</taxon>
        <taxon>Craniata</taxon>
        <taxon>Vertebrata</taxon>
        <taxon>Euteleostomi</taxon>
        <taxon>Actinopterygii</taxon>
        <taxon>Neopterygii</taxon>
        <taxon>Teleostei</taxon>
        <taxon>Neoteleostei</taxon>
        <taxon>Acanthomorphata</taxon>
        <taxon>Ovalentaria</taxon>
        <taxon>Atherinomorphae</taxon>
        <taxon>Cyprinodontiformes</taxon>
        <taxon>Goodeidae</taxon>
        <taxon>Ilyodon</taxon>
    </lineage>
</organism>
<keyword evidence="2" id="KW-1185">Reference proteome</keyword>
<sequence length="70" mass="7689">MCSHKLCLSTLQLPSLHSRERRLKCSLTNSASVTQLPFSRRIHASLQGQCPFTLSVTQETSCLGPSDQGD</sequence>
<dbReference type="Proteomes" id="UP001482620">
    <property type="component" value="Unassembled WGS sequence"/>
</dbReference>
<gene>
    <name evidence="1" type="ORF">ILYODFUR_023796</name>
</gene>
<name>A0ABV0TAJ8_9TELE</name>
<dbReference type="EMBL" id="JAHRIQ010025930">
    <property type="protein sequence ID" value="MEQ2229908.1"/>
    <property type="molecule type" value="Genomic_DNA"/>
</dbReference>
<evidence type="ECO:0000313" key="2">
    <source>
        <dbReference type="Proteomes" id="UP001482620"/>
    </source>
</evidence>
<accession>A0ABV0TAJ8</accession>
<evidence type="ECO:0000313" key="1">
    <source>
        <dbReference type="EMBL" id="MEQ2229908.1"/>
    </source>
</evidence>
<proteinExistence type="predicted"/>
<reference evidence="1 2" key="1">
    <citation type="submission" date="2021-06" db="EMBL/GenBank/DDBJ databases">
        <authorList>
            <person name="Palmer J.M."/>
        </authorList>
    </citation>
    <scope>NUCLEOTIDE SEQUENCE [LARGE SCALE GENOMIC DNA]</scope>
    <source>
        <strain evidence="2">if_2019</strain>
        <tissue evidence="1">Muscle</tissue>
    </source>
</reference>
<protein>
    <submittedName>
        <fullName evidence="1">Uncharacterized protein</fullName>
    </submittedName>
</protein>